<protein>
    <submittedName>
        <fullName evidence="7">Yip1 family protein</fullName>
    </submittedName>
</protein>
<dbReference type="EMBL" id="JBHRXZ010000001">
    <property type="protein sequence ID" value="MFC3606202.1"/>
    <property type="molecule type" value="Genomic_DNA"/>
</dbReference>
<dbReference type="InterPro" id="IPR006977">
    <property type="entry name" value="Yip1_dom"/>
</dbReference>
<sequence>MINHIWGLMAHPDREWQQIRGEEETISHMYLTHVLILAAVPAVSAYIGTTQVGWAHTAGGAAVKLTEASALPLTVLSYLTMLVGVAIMGLFIHWMSKTYDARPTLTQCVVFAAYTATPLFIGGLAALYPSIWLGMAVGTAAVCYTAYLLYVGLPTFMNIPKEEGFVFASSVLAVGLVVLVAIMAVTVILWGIGIGPVYTS</sequence>
<evidence type="ECO:0000313" key="8">
    <source>
        <dbReference type="Proteomes" id="UP001595630"/>
    </source>
</evidence>
<evidence type="ECO:0000256" key="4">
    <source>
        <dbReference type="ARBA" id="ARBA00023136"/>
    </source>
</evidence>
<proteinExistence type="predicted"/>
<keyword evidence="3 5" id="KW-1133">Transmembrane helix</keyword>
<feature type="domain" description="Yip1" evidence="6">
    <location>
        <begin position="6"/>
        <end position="182"/>
    </location>
</feature>
<evidence type="ECO:0000256" key="5">
    <source>
        <dbReference type="SAM" id="Phobius"/>
    </source>
</evidence>
<accession>A0ABV7T1G5</accession>
<feature type="transmembrane region" description="Helical" evidence="5">
    <location>
        <begin position="30"/>
        <end position="49"/>
    </location>
</feature>
<dbReference type="RefSeq" id="WP_386359969.1">
    <property type="nucleotide sequence ID" value="NZ_JBHRXZ010000001.1"/>
</dbReference>
<keyword evidence="2 5" id="KW-0812">Transmembrane</keyword>
<feature type="transmembrane region" description="Helical" evidence="5">
    <location>
        <begin position="165"/>
        <end position="192"/>
    </location>
</feature>
<reference evidence="8" key="1">
    <citation type="journal article" date="2019" name="Int. J. Syst. Evol. Microbiol.">
        <title>The Global Catalogue of Microorganisms (GCM) 10K type strain sequencing project: providing services to taxonomists for standard genome sequencing and annotation.</title>
        <authorList>
            <consortium name="The Broad Institute Genomics Platform"/>
            <consortium name="The Broad Institute Genome Sequencing Center for Infectious Disease"/>
            <person name="Wu L."/>
            <person name="Ma J."/>
        </authorList>
    </citation>
    <scope>NUCLEOTIDE SEQUENCE [LARGE SCALE GENOMIC DNA]</scope>
    <source>
        <strain evidence="8">KCTC 42447</strain>
    </source>
</reference>
<organism evidence="7 8">
    <name type="scientific">Stutzerimonas tarimensis</name>
    <dbReference type="NCBI Taxonomy" id="1507735"/>
    <lineage>
        <taxon>Bacteria</taxon>
        <taxon>Pseudomonadati</taxon>
        <taxon>Pseudomonadota</taxon>
        <taxon>Gammaproteobacteria</taxon>
        <taxon>Pseudomonadales</taxon>
        <taxon>Pseudomonadaceae</taxon>
        <taxon>Stutzerimonas</taxon>
    </lineage>
</organism>
<feature type="transmembrane region" description="Helical" evidence="5">
    <location>
        <begin position="69"/>
        <end position="92"/>
    </location>
</feature>
<comment type="caution">
    <text evidence="7">The sequence shown here is derived from an EMBL/GenBank/DDBJ whole genome shotgun (WGS) entry which is preliminary data.</text>
</comment>
<dbReference type="Pfam" id="PF04893">
    <property type="entry name" value="Yip1"/>
    <property type="match status" value="1"/>
</dbReference>
<feature type="transmembrane region" description="Helical" evidence="5">
    <location>
        <begin position="104"/>
        <end position="125"/>
    </location>
</feature>
<dbReference type="Proteomes" id="UP001595630">
    <property type="component" value="Unassembled WGS sequence"/>
</dbReference>
<gene>
    <name evidence="7" type="ORF">ACFOMF_00160</name>
</gene>
<comment type="subcellular location">
    <subcellularLocation>
        <location evidence="1">Membrane</location>
        <topology evidence="1">Multi-pass membrane protein</topology>
    </subcellularLocation>
</comment>
<evidence type="ECO:0000256" key="2">
    <source>
        <dbReference type="ARBA" id="ARBA00022692"/>
    </source>
</evidence>
<keyword evidence="4 5" id="KW-0472">Membrane</keyword>
<name>A0ABV7T1G5_9GAMM</name>
<evidence type="ECO:0000256" key="3">
    <source>
        <dbReference type="ARBA" id="ARBA00022989"/>
    </source>
</evidence>
<keyword evidence="8" id="KW-1185">Reference proteome</keyword>
<evidence type="ECO:0000313" key="7">
    <source>
        <dbReference type="EMBL" id="MFC3606202.1"/>
    </source>
</evidence>
<evidence type="ECO:0000256" key="1">
    <source>
        <dbReference type="ARBA" id="ARBA00004141"/>
    </source>
</evidence>
<evidence type="ECO:0000259" key="6">
    <source>
        <dbReference type="Pfam" id="PF04893"/>
    </source>
</evidence>
<feature type="transmembrane region" description="Helical" evidence="5">
    <location>
        <begin position="131"/>
        <end position="153"/>
    </location>
</feature>